<name>A0AA88S6L1_9ASTE</name>
<feature type="chain" id="PRO_5041739135" description="Beta-glucosidase 18-like" evidence="5">
    <location>
        <begin position="25"/>
        <end position="561"/>
    </location>
</feature>
<sequence>MKVNTTRLHYLLFFLPYLLFSTHFSVDGFIEEEIKRADFPHGFFFGAATSAYQIEGAFLEDGKSPNNWDVFCLTQGSIENGDNGDICDDHYHRYLEDIEIMHSLGVNAYRFSISWSRILPSMQFFLSILAVNFPVSVCHAVIDHLNKRSFLTVFNVGIEPFVTIHHHDFPQELEDRYGSWLSPLMQYAQFPFLQNLCAITCYCREDFVHFAEVCFRSFGDRVKYWMTINEPNLFAEFAYERGIYPPARCSEPFGNCSVGNSDVEPLIAMHNMLLAHGKAAKLYRQQFQAIIWSLNIYGIITPKQGGFIGIVAHTMMYEPLTEFDQEAASRALAFNTAWTLDPLIFGNYPPEMRRYHGSELPQFSSEEAKIIKGSIDFIGVNHYSTLYAKDCMHCSCILGGDRSIRGFVYSTGERDGVPIGEATGMPRFFVVPRGIGEIIDYIQKRYHNKPIFVTENGYASLEQQQAQVQDLLHDVKRIEFHKSYLASLAQAVRNGANVRGYFIWTLMDDFEWVHGYGIRFGLYHVDPQTLNRIPKLSARWYKNFLTNSSLNTKENVYVSEV</sequence>
<dbReference type="GO" id="GO:0008422">
    <property type="term" value="F:beta-glucosidase activity"/>
    <property type="evidence" value="ECO:0007669"/>
    <property type="project" value="TreeGrafter"/>
</dbReference>
<keyword evidence="3" id="KW-0326">Glycosidase</keyword>
<comment type="caution">
    <text evidence="6">The sequence shown here is derived from an EMBL/GenBank/DDBJ whole genome shotgun (WGS) entry which is preliminary data.</text>
</comment>
<dbReference type="SUPFAM" id="SSF51445">
    <property type="entry name" value="(Trans)glycosidases"/>
    <property type="match status" value="1"/>
</dbReference>
<evidence type="ECO:0000256" key="2">
    <source>
        <dbReference type="ARBA" id="ARBA00022801"/>
    </source>
</evidence>
<keyword evidence="5" id="KW-0732">Signal</keyword>
<organism evidence="6 7">
    <name type="scientific">Escallonia rubra</name>
    <dbReference type="NCBI Taxonomy" id="112253"/>
    <lineage>
        <taxon>Eukaryota</taxon>
        <taxon>Viridiplantae</taxon>
        <taxon>Streptophyta</taxon>
        <taxon>Embryophyta</taxon>
        <taxon>Tracheophyta</taxon>
        <taxon>Spermatophyta</taxon>
        <taxon>Magnoliopsida</taxon>
        <taxon>eudicotyledons</taxon>
        <taxon>Gunneridae</taxon>
        <taxon>Pentapetalae</taxon>
        <taxon>asterids</taxon>
        <taxon>campanulids</taxon>
        <taxon>Escalloniales</taxon>
        <taxon>Escalloniaceae</taxon>
        <taxon>Escallonia</taxon>
    </lineage>
</organism>
<accession>A0AA88S6L1</accession>
<dbReference type="PRINTS" id="PR00131">
    <property type="entry name" value="GLHYDRLASE1"/>
</dbReference>
<dbReference type="InterPro" id="IPR001360">
    <property type="entry name" value="Glyco_hydro_1"/>
</dbReference>
<dbReference type="Proteomes" id="UP001187471">
    <property type="component" value="Unassembled WGS sequence"/>
</dbReference>
<dbReference type="EMBL" id="JAVXUO010000357">
    <property type="protein sequence ID" value="KAK2992996.1"/>
    <property type="molecule type" value="Genomic_DNA"/>
</dbReference>
<evidence type="ECO:0000256" key="5">
    <source>
        <dbReference type="SAM" id="SignalP"/>
    </source>
</evidence>
<dbReference type="AlphaFoldDB" id="A0AA88S6L1"/>
<evidence type="ECO:0000313" key="6">
    <source>
        <dbReference type="EMBL" id="KAK2992996.1"/>
    </source>
</evidence>
<evidence type="ECO:0000256" key="4">
    <source>
        <dbReference type="RuleBase" id="RU003690"/>
    </source>
</evidence>
<evidence type="ECO:0000256" key="1">
    <source>
        <dbReference type="ARBA" id="ARBA00010838"/>
    </source>
</evidence>
<dbReference type="GO" id="GO:0005975">
    <property type="term" value="P:carbohydrate metabolic process"/>
    <property type="evidence" value="ECO:0007669"/>
    <property type="project" value="InterPro"/>
</dbReference>
<dbReference type="PANTHER" id="PTHR10353">
    <property type="entry name" value="GLYCOSYL HYDROLASE"/>
    <property type="match status" value="1"/>
</dbReference>
<reference evidence="6" key="1">
    <citation type="submission" date="2022-12" db="EMBL/GenBank/DDBJ databases">
        <title>Draft genome assemblies for two species of Escallonia (Escalloniales).</title>
        <authorList>
            <person name="Chanderbali A."/>
            <person name="Dervinis C."/>
            <person name="Anghel I."/>
            <person name="Soltis D."/>
            <person name="Soltis P."/>
            <person name="Zapata F."/>
        </authorList>
    </citation>
    <scope>NUCLEOTIDE SEQUENCE</scope>
    <source>
        <strain evidence="6">UCBG92.1500</strain>
        <tissue evidence="6">Leaf</tissue>
    </source>
</reference>
<dbReference type="Gene3D" id="3.20.20.80">
    <property type="entry name" value="Glycosidases"/>
    <property type="match status" value="1"/>
</dbReference>
<dbReference type="PROSITE" id="PS00653">
    <property type="entry name" value="GLYCOSYL_HYDROL_F1_2"/>
    <property type="match status" value="1"/>
</dbReference>
<keyword evidence="2" id="KW-0378">Hydrolase</keyword>
<gene>
    <name evidence="6" type="ORF">RJ640_004508</name>
</gene>
<dbReference type="Pfam" id="PF00232">
    <property type="entry name" value="Glyco_hydro_1"/>
    <property type="match status" value="1"/>
</dbReference>
<evidence type="ECO:0000256" key="3">
    <source>
        <dbReference type="ARBA" id="ARBA00023295"/>
    </source>
</evidence>
<dbReference type="PANTHER" id="PTHR10353:SF175">
    <property type="entry name" value="BETA-GLUCOSIDASE 18-LIKE ISOFORM X1"/>
    <property type="match status" value="1"/>
</dbReference>
<dbReference type="InterPro" id="IPR017853">
    <property type="entry name" value="GH"/>
</dbReference>
<proteinExistence type="inferred from homology"/>
<keyword evidence="7" id="KW-1185">Reference proteome</keyword>
<comment type="similarity">
    <text evidence="1 4">Belongs to the glycosyl hydrolase 1 family.</text>
</comment>
<feature type="signal peptide" evidence="5">
    <location>
        <begin position="1"/>
        <end position="24"/>
    </location>
</feature>
<protein>
    <recommendedName>
        <fullName evidence="8">Beta-glucosidase 18-like</fullName>
    </recommendedName>
</protein>
<dbReference type="FunFam" id="3.20.20.80:FF:000020">
    <property type="entry name" value="Beta-glucosidase 12"/>
    <property type="match status" value="1"/>
</dbReference>
<dbReference type="InterPro" id="IPR033132">
    <property type="entry name" value="GH_1_N_CS"/>
</dbReference>
<evidence type="ECO:0008006" key="8">
    <source>
        <dbReference type="Google" id="ProtNLM"/>
    </source>
</evidence>
<evidence type="ECO:0000313" key="7">
    <source>
        <dbReference type="Proteomes" id="UP001187471"/>
    </source>
</evidence>